<feature type="binding site" evidence="5">
    <location>
        <position position="74"/>
    </location>
    <ligand>
        <name>(2E)-4-hydroxy-3-methylbut-2-enyl diphosphate</name>
        <dbReference type="ChEBI" id="CHEBI:128753"/>
    </ligand>
</feature>
<dbReference type="GO" id="GO:0051539">
    <property type="term" value="F:4 iron, 4 sulfur cluster binding"/>
    <property type="evidence" value="ECO:0007669"/>
    <property type="project" value="UniProtKB-UniRule"/>
</dbReference>
<comment type="caution">
    <text evidence="6">The sequence shown here is derived from an EMBL/GenBank/DDBJ whole genome shotgun (WGS) entry which is preliminary data.</text>
</comment>
<feature type="binding site" evidence="5">
    <location>
        <position position="270"/>
    </location>
    <ligand>
        <name>isopentenyl diphosphate</name>
        <dbReference type="ChEBI" id="CHEBI:128769"/>
    </ligand>
</feature>
<keyword evidence="2 5" id="KW-0479">Metal-binding</keyword>
<feature type="binding site" evidence="5">
    <location>
        <position position="227"/>
    </location>
    <ligand>
        <name>dimethylallyl diphosphate</name>
        <dbReference type="ChEBI" id="CHEBI:57623"/>
    </ligand>
</feature>
<feature type="binding site" evidence="5">
    <location>
        <position position="41"/>
    </location>
    <ligand>
        <name>dimethylallyl diphosphate</name>
        <dbReference type="ChEBI" id="CHEBI:57623"/>
    </ligand>
</feature>
<dbReference type="HAMAP" id="MF_00191">
    <property type="entry name" value="IspH"/>
    <property type="match status" value="1"/>
</dbReference>
<dbReference type="PANTHER" id="PTHR30426:SF0">
    <property type="entry name" value="4-HYDROXY-3-METHYLBUT-2-ENYL DIPHOSPHATE REDUCTASE"/>
    <property type="match status" value="1"/>
</dbReference>
<feature type="binding site" evidence="5">
    <location>
        <position position="41"/>
    </location>
    <ligand>
        <name>(2E)-4-hydroxy-3-methylbut-2-enyl diphosphate</name>
        <dbReference type="ChEBI" id="CHEBI:128753"/>
    </ligand>
</feature>
<comment type="pathway">
    <text evidence="5">Isoprenoid biosynthesis; isopentenyl diphosphate biosynthesis via DXP pathway; isopentenyl diphosphate from 1-deoxy-D-xylulose 5-phosphate: step 6/6.</text>
</comment>
<feature type="binding site" evidence="5">
    <location>
        <position position="228"/>
    </location>
    <ligand>
        <name>(2E)-4-hydroxy-3-methylbut-2-enyl diphosphate</name>
        <dbReference type="ChEBI" id="CHEBI:128753"/>
    </ligand>
</feature>
<dbReference type="RefSeq" id="WP_136131664.1">
    <property type="nucleotide sequence ID" value="NZ_PDKS01000002.1"/>
</dbReference>
<feature type="binding site" evidence="5">
    <location>
        <position position="226"/>
    </location>
    <ligand>
        <name>(2E)-4-hydroxy-3-methylbut-2-enyl diphosphate</name>
        <dbReference type="ChEBI" id="CHEBI:128753"/>
    </ligand>
</feature>
<evidence type="ECO:0000256" key="4">
    <source>
        <dbReference type="ARBA" id="ARBA00023014"/>
    </source>
</evidence>
<dbReference type="NCBIfam" id="NF002188">
    <property type="entry name" value="PRK01045.1-2"/>
    <property type="match status" value="1"/>
</dbReference>
<dbReference type="PANTHER" id="PTHR30426">
    <property type="entry name" value="4-HYDROXY-3-METHYLBUT-2-ENYL DIPHOSPHATE REDUCTASE"/>
    <property type="match status" value="1"/>
</dbReference>
<dbReference type="EC" id="1.17.7.4" evidence="5"/>
<proteinExistence type="inferred from homology"/>
<reference evidence="6 7" key="1">
    <citation type="journal article" date="2018" name="Genome Biol. Evol.">
        <title>Cladogenesis and Genomic Streamlining in Extracellular Endosymbionts of Tropical Stink Bugs.</title>
        <authorList>
            <person name="Otero-Bravo A."/>
            <person name="Goffredi S."/>
            <person name="Sabree Z.L."/>
        </authorList>
    </citation>
    <scope>NUCLEOTIDE SEQUENCE [LARGE SCALE GENOMIC DNA]</scope>
    <source>
        <strain evidence="6 7">SoET</strain>
    </source>
</reference>
<dbReference type="NCBIfam" id="NF002190">
    <property type="entry name" value="PRK01045.1-4"/>
    <property type="match status" value="1"/>
</dbReference>
<feature type="binding site" evidence="5">
    <location>
        <position position="228"/>
    </location>
    <ligand>
        <name>dimethylallyl diphosphate</name>
        <dbReference type="ChEBI" id="CHEBI:57623"/>
    </ligand>
</feature>
<dbReference type="AlphaFoldDB" id="A0A2P5SY50"/>
<dbReference type="OrthoDB" id="9804068at2"/>
<feature type="binding site" evidence="5">
    <location>
        <position position="12"/>
    </location>
    <ligand>
        <name>[4Fe-4S] cluster</name>
        <dbReference type="ChEBI" id="CHEBI:49883"/>
    </ligand>
</feature>
<feature type="binding site" evidence="5">
    <location>
        <position position="168"/>
    </location>
    <ligand>
        <name>(2E)-4-hydroxy-3-methylbut-2-enyl diphosphate</name>
        <dbReference type="ChEBI" id="CHEBI:128753"/>
    </ligand>
</feature>
<feature type="binding site" evidence="5">
    <location>
        <position position="74"/>
    </location>
    <ligand>
        <name>isopentenyl diphosphate</name>
        <dbReference type="ChEBI" id="CHEBI:128769"/>
    </ligand>
</feature>
<gene>
    <name evidence="5" type="primary">ispH</name>
    <name evidence="6" type="ORF">CRV11_01865</name>
</gene>
<feature type="binding site" evidence="5">
    <location>
        <position position="226"/>
    </location>
    <ligand>
        <name>isopentenyl diphosphate</name>
        <dbReference type="ChEBI" id="CHEBI:128769"/>
    </ligand>
</feature>
<dbReference type="Proteomes" id="UP000296034">
    <property type="component" value="Unassembled WGS sequence"/>
</dbReference>
<dbReference type="Gene3D" id="3.40.1010.20">
    <property type="entry name" value="4-hydroxy-3-methylbut-2-enyl diphosphate reductase, catalytic domain"/>
    <property type="match status" value="2"/>
</dbReference>
<feature type="binding site" evidence="5">
    <location>
        <position position="270"/>
    </location>
    <ligand>
        <name>(2E)-4-hydroxy-3-methylbut-2-enyl diphosphate</name>
        <dbReference type="ChEBI" id="CHEBI:128753"/>
    </ligand>
</feature>
<comment type="similarity">
    <text evidence="5">Belongs to the IspH family.</text>
</comment>
<feature type="binding site" evidence="5">
    <location>
        <position position="97"/>
    </location>
    <ligand>
        <name>[4Fe-4S] cluster</name>
        <dbReference type="ChEBI" id="CHEBI:49883"/>
    </ligand>
</feature>
<comment type="catalytic activity">
    <reaction evidence="5">
        <text>isopentenyl diphosphate + 2 oxidized [2Fe-2S]-[ferredoxin] + H2O = (2E)-4-hydroxy-3-methylbut-2-enyl diphosphate + 2 reduced [2Fe-2S]-[ferredoxin] + 2 H(+)</text>
        <dbReference type="Rhea" id="RHEA:24488"/>
        <dbReference type="Rhea" id="RHEA-COMP:10000"/>
        <dbReference type="Rhea" id="RHEA-COMP:10001"/>
        <dbReference type="ChEBI" id="CHEBI:15377"/>
        <dbReference type="ChEBI" id="CHEBI:15378"/>
        <dbReference type="ChEBI" id="CHEBI:33737"/>
        <dbReference type="ChEBI" id="CHEBI:33738"/>
        <dbReference type="ChEBI" id="CHEBI:128753"/>
        <dbReference type="ChEBI" id="CHEBI:128769"/>
        <dbReference type="EC" id="1.17.7.4"/>
    </reaction>
</comment>
<feature type="active site" description="Proton donor" evidence="5">
    <location>
        <position position="127"/>
    </location>
</feature>
<evidence type="ECO:0000256" key="2">
    <source>
        <dbReference type="ARBA" id="ARBA00022723"/>
    </source>
</evidence>
<dbReference type="GO" id="GO:0019288">
    <property type="term" value="P:isopentenyl diphosphate biosynthetic process, methylerythritol 4-phosphate pathway"/>
    <property type="evidence" value="ECO:0007669"/>
    <property type="project" value="UniProtKB-UniRule"/>
</dbReference>
<feature type="binding site" evidence="5">
    <location>
        <position position="227"/>
    </location>
    <ligand>
        <name>(2E)-4-hydroxy-3-methylbut-2-enyl diphosphate</name>
        <dbReference type="ChEBI" id="CHEBI:128753"/>
    </ligand>
</feature>
<dbReference type="GO" id="GO:0016114">
    <property type="term" value="P:terpenoid biosynthetic process"/>
    <property type="evidence" value="ECO:0007669"/>
    <property type="project" value="UniProtKB-UniRule"/>
</dbReference>
<evidence type="ECO:0000256" key="5">
    <source>
        <dbReference type="HAMAP-Rule" id="MF_00191"/>
    </source>
</evidence>
<dbReference type="UniPathway" id="UPA00059">
    <property type="reaction ID" value="UER00105"/>
</dbReference>
<dbReference type="EMBL" id="PDKS01000002">
    <property type="protein sequence ID" value="PPI87258.1"/>
    <property type="molecule type" value="Genomic_DNA"/>
</dbReference>
<evidence type="ECO:0000313" key="7">
    <source>
        <dbReference type="Proteomes" id="UP000296034"/>
    </source>
</evidence>
<comment type="function">
    <text evidence="5">Catalyzes the conversion of 1-hydroxy-2-methyl-2-(E)-butenyl 4-diphosphate (HMBPP) into a mixture of isopentenyl diphosphate (IPP) and dimethylallyl diphosphate (DMAPP). Acts in the terminal step of the DOXP/MEP pathway for isoprenoid precursor biosynthesis.</text>
</comment>
<dbReference type="Pfam" id="PF02401">
    <property type="entry name" value="LYTB"/>
    <property type="match status" value="1"/>
</dbReference>
<dbReference type="GO" id="GO:0051745">
    <property type="term" value="F:4-hydroxy-3-methylbut-2-enyl diphosphate reductase activity"/>
    <property type="evidence" value="ECO:0007669"/>
    <property type="project" value="UniProtKB-UniRule"/>
</dbReference>
<evidence type="ECO:0000313" key="6">
    <source>
        <dbReference type="EMBL" id="PPI87258.1"/>
    </source>
</evidence>
<feature type="binding site" evidence="5">
    <location>
        <position position="74"/>
    </location>
    <ligand>
        <name>dimethylallyl diphosphate</name>
        <dbReference type="ChEBI" id="CHEBI:57623"/>
    </ligand>
</feature>
<feature type="binding site" evidence="5">
    <location>
        <position position="228"/>
    </location>
    <ligand>
        <name>isopentenyl diphosphate</name>
        <dbReference type="ChEBI" id="CHEBI:128769"/>
    </ligand>
</feature>
<keyword evidence="5" id="KW-0560">Oxidoreductase</keyword>
<feature type="binding site" evidence="5">
    <location>
        <position position="270"/>
    </location>
    <ligand>
        <name>dimethylallyl diphosphate</name>
        <dbReference type="ChEBI" id="CHEBI:57623"/>
    </ligand>
</feature>
<feature type="binding site" evidence="5">
    <location>
        <position position="125"/>
    </location>
    <ligand>
        <name>(2E)-4-hydroxy-3-methylbut-2-enyl diphosphate</name>
        <dbReference type="ChEBI" id="CHEBI:128753"/>
    </ligand>
</feature>
<feature type="binding site" evidence="5">
    <location>
        <position position="226"/>
    </location>
    <ligand>
        <name>dimethylallyl diphosphate</name>
        <dbReference type="ChEBI" id="CHEBI:57623"/>
    </ligand>
</feature>
<organism evidence="6 7">
    <name type="scientific">Candidatus Pantoea edessiphila</name>
    <dbReference type="NCBI Taxonomy" id="2044610"/>
    <lineage>
        <taxon>Bacteria</taxon>
        <taxon>Pseudomonadati</taxon>
        <taxon>Pseudomonadota</taxon>
        <taxon>Gammaproteobacteria</taxon>
        <taxon>Enterobacterales</taxon>
        <taxon>Erwiniaceae</taxon>
        <taxon>Pantoea</taxon>
    </lineage>
</organism>
<name>A0A2P5SY50_9GAMM</name>
<comment type="pathway">
    <text evidence="5">Isoprenoid biosynthesis; dimethylallyl diphosphate biosynthesis; dimethylallyl diphosphate from (2E)-4-hydroxy-3-methylbutenyl diphosphate: step 1/1.</text>
</comment>
<dbReference type="GO" id="GO:0046872">
    <property type="term" value="F:metal ion binding"/>
    <property type="evidence" value="ECO:0007669"/>
    <property type="project" value="UniProtKB-KW"/>
</dbReference>
<sequence>MQILLANPRGFCAGVRRAITIVEQAVEIYGAPIYVYHEIVHNYYIINNLKKIGVIFVKSLDEVPENSVLIFSAHGVSQKIKKEAKNSNIKILLDATCPLVKKIHMEVKKASRNGIEAVLIGHVNHPEVQGTIGQYENKSGGIYTISSIEDISKLILKNEKKINFMTQSTLSVDDTTKIIDKLRQRFPYITGPRKEDICYATSNRQKAVKCMAQYAELILVVGSQNSSNANRLVEVAKSIGKRAKLIDSAKDIKKKWLLNIKYIGITASASTPDVLVQEVIEYLNKTSSNSIIELIGKQEKIRFHL</sequence>
<protein>
    <recommendedName>
        <fullName evidence="5">4-hydroxy-3-methylbut-2-enyl diphosphate reductase</fullName>
        <shortName evidence="5">HMBPP reductase</shortName>
        <ecNumber evidence="5">1.17.7.4</ecNumber>
    </recommendedName>
</protein>
<dbReference type="Gene3D" id="3.40.50.11270">
    <property type="match status" value="1"/>
</dbReference>
<evidence type="ECO:0000256" key="1">
    <source>
        <dbReference type="ARBA" id="ARBA00022485"/>
    </source>
</evidence>
<comment type="subunit">
    <text evidence="5">Homodimer.</text>
</comment>
<dbReference type="NCBIfam" id="TIGR00216">
    <property type="entry name" value="ispH_lytB"/>
    <property type="match status" value="1"/>
</dbReference>
<dbReference type="InterPro" id="IPR003451">
    <property type="entry name" value="LytB/IspH"/>
</dbReference>
<keyword evidence="4 5" id="KW-0411">Iron-sulfur</keyword>
<feature type="binding site" evidence="5">
    <location>
        <position position="227"/>
    </location>
    <ligand>
        <name>isopentenyl diphosphate</name>
        <dbReference type="ChEBI" id="CHEBI:128769"/>
    </ligand>
</feature>
<feature type="binding site" evidence="5">
    <location>
        <position position="125"/>
    </location>
    <ligand>
        <name>isopentenyl diphosphate</name>
        <dbReference type="ChEBI" id="CHEBI:128769"/>
    </ligand>
</feature>
<dbReference type="GO" id="GO:0050992">
    <property type="term" value="P:dimethylallyl diphosphate biosynthetic process"/>
    <property type="evidence" value="ECO:0007669"/>
    <property type="project" value="UniProtKB-UniRule"/>
</dbReference>
<dbReference type="UniPathway" id="UPA00056">
    <property type="reaction ID" value="UER00097"/>
</dbReference>
<keyword evidence="3 5" id="KW-0408">Iron</keyword>
<feature type="binding site" evidence="5">
    <location>
        <position position="198"/>
    </location>
    <ligand>
        <name>[4Fe-4S] cluster</name>
        <dbReference type="ChEBI" id="CHEBI:49883"/>
    </ligand>
</feature>
<accession>A0A2P5SY50</accession>
<keyword evidence="5" id="KW-0414">Isoprene biosynthesis</keyword>
<dbReference type="CDD" id="cd13944">
    <property type="entry name" value="lytB_ispH"/>
    <property type="match status" value="1"/>
</dbReference>
<keyword evidence="1 5" id="KW-0004">4Fe-4S</keyword>
<evidence type="ECO:0000256" key="3">
    <source>
        <dbReference type="ARBA" id="ARBA00023004"/>
    </source>
</evidence>
<comment type="cofactor">
    <cofactor evidence="5">
        <name>[4Fe-4S] cluster</name>
        <dbReference type="ChEBI" id="CHEBI:49883"/>
    </cofactor>
    <text evidence="5">Binds 1 [4Fe-4S] cluster per subunit.</text>
</comment>
<feature type="binding site" evidence="5">
    <location>
        <position position="125"/>
    </location>
    <ligand>
        <name>dimethylallyl diphosphate</name>
        <dbReference type="ChEBI" id="CHEBI:57623"/>
    </ligand>
</feature>
<feature type="binding site" evidence="5">
    <location>
        <position position="41"/>
    </location>
    <ligand>
        <name>isopentenyl diphosphate</name>
        <dbReference type="ChEBI" id="CHEBI:128769"/>
    </ligand>
</feature>
<comment type="catalytic activity">
    <reaction evidence="5">
        <text>dimethylallyl diphosphate + 2 oxidized [2Fe-2S]-[ferredoxin] + H2O = (2E)-4-hydroxy-3-methylbut-2-enyl diphosphate + 2 reduced [2Fe-2S]-[ferredoxin] + 2 H(+)</text>
        <dbReference type="Rhea" id="RHEA:24825"/>
        <dbReference type="Rhea" id="RHEA-COMP:10000"/>
        <dbReference type="Rhea" id="RHEA-COMP:10001"/>
        <dbReference type="ChEBI" id="CHEBI:15377"/>
        <dbReference type="ChEBI" id="CHEBI:15378"/>
        <dbReference type="ChEBI" id="CHEBI:33737"/>
        <dbReference type="ChEBI" id="CHEBI:33738"/>
        <dbReference type="ChEBI" id="CHEBI:57623"/>
        <dbReference type="ChEBI" id="CHEBI:128753"/>
        <dbReference type="EC" id="1.17.7.4"/>
    </reaction>
</comment>